<sequence length="103" mass="11570">MTPWRFFMLNALAITEGVQPHMLGHHHALAMRKYVMHAICTASQSPDNPDRMCDALPCTQPKGACTWINCDVCGRWVHCNCVNISDPKSIKDYVCVICTAIYT</sequence>
<evidence type="ECO:0000313" key="1">
    <source>
        <dbReference type="EMBL" id="KAH3712127.1"/>
    </source>
</evidence>
<name>A0A9D4BWI9_DREPO</name>
<reference evidence="1" key="1">
    <citation type="journal article" date="2019" name="bioRxiv">
        <title>The Genome of the Zebra Mussel, Dreissena polymorpha: A Resource for Invasive Species Research.</title>
        <authorList>
            <person name="McCartney M.A."/>
            <person name="Auch B."/>
            <person name="Kono T."/>
            <person name="Mallez S."/>
            <person name="Zhang Y."/>
            <person name="Obille A."/>
            <person name="Becker A."/>
            <person name="Abrahante J.E."/>
            <person name="Garbe J."/>
            <person name="Badalamenti J.P."/>
            <person name="Herman A."/>
            <person name="Mangelson H."/>
            <person name="Liachko I."/>
            <person name="Sullivan S."/>
            <person name="Sone E.D."/>
            <person name="Koren S."/>
            <person name="Silverstein K.A.T."/>
            <person name="Beckman K.B."/>
            <person name="Gohl D.M."/>
        </authorList>
    </citation>
    <scope>NUCLEOTIDE SEQUENCE</scope>
    <source>
        <strain evidence="1">Duluth1</strain>
        <tissue evidence="1">Whole animal</tissue>
    </source>
</reference>
<organism evidence="1 2">
    <name type="scientific">Dreissena polymorpha</name>
    <name type="common">Zebra mussel</name>
    <name type="synonym">Mytilus polymorpha</name>
    <dbReference type="NCBI Taxonomy" id="45954"/>
    <lineage>
        <taxon>Eukaryota</taxon>
        <taxon>Metazoa</taxon>
        <taxon>Spiralia</taxon>
        <taxon>Lophotrochozoa</taxon>
        <taxon>Mollusca</taxon>
        <taxon>Bivalvia</taxon>
        <taxon>Autobranchia</taxon>
        <taxon>Heteroconchia</taxon>
        <taxon>Euheterodonta</taxon>
        <taxon>Imparidentia</taxon>
        <taxon>Neoheterodontei</taxon>
        <taxon>Myida</taxon>
        <taxon>Dreissenoidea</taxon>
        <taxon>Dreissenidae</taxon>
        <taxon>Dreissena</taxon>
    </lineage>
</organism>
<proteinExistence type="predicted"/>
<dbReference type="EMBL" id="JAIWYP010000014">
    <property type="protein sequence ID" value="KAH3712127.1"/>
    <property type="molecule type" value="Genomic_DNA"/>
</dbReference>
<comment type="caution">
    <text evidence="1">The sequence shown here is derived from an EMBL/GenBank/DDBJ whole genome shotgun (WGS) entry which is preliminary data.</text>
</comment>
<gene>
    <name evidence="1" type="ORF">DPMN_071806</name>
</gene>
<evidence type="ECO:0008006" key="3">
    <source>
        <dbReference type="Google" id="ProtNLM"/>
    </source>
</evidence>
<dbReference type="Proteomes" id="UP000828390">
    <property type="component" value="Unassembled WGS sequence"/>
</dbReference>
<dbReference type="SUPFAM" id="SSF57903">
    <property type="entry name" value="FYVE/PHD zinc finger"/>
    <property type="match status" value="1"/>
</dbReference>
<keyword evidence="2" id="KW-1185">Reference proteome</keyword>
<protein>
    <recommendedName>
        <fullName evidence="3">Zinc finger PHD-type domain-containing protein</fullName>
    </recommendedName>
</protein>
<dbReference type="Gene3D" id="3.30.40.10">
    <property type="entry name" value="Zinc/RING finger domain, C3HC4 (zinc finger)"/>
    <property type="match status" value="1"/>
</dbReference>
<accession>A0A9D4BWI9</accession>
<dbReference type="InterPro" id="IPR011011">
    <property type="entry name" value="Znf_FYVE_PHD"/>
</dbReference>
<evidence type="ECO:0000313" key="2">
    <source>
        <dbReference type="Proteomes" id="UP000828390"/>
    </source>
</evidence>
<reference evidence="1" key="2">
    <citation type="submission" date="2020-11" db="EMBL/GenBank/DDBJ databases">
        <authorList>
            <person name="McCartney M.A."/>
            <person name="Auch B."/>
            <person name="Kono T."/>
            <person name="Mallez S."/>
            <person name="Becker A."/>
            <person name="Gohl D.M."/>
            <person name="Silverstein K.A.T."/>
            <person name="Koren S."/>
            <person name="Bechman K.B."/>
            <person name="Herman A."/>
            <person name="Abrahante J.E."/>
            <person name="Garbe J."/>
        </authorList>
    </citation>
    <scope>NUCLEOTIDE SEQUENCE</scope>
    <source>
        <strain evidence="1">Duluth1</strain>
        <tissue evidence="1">Whole animal</tissue>
    </source>
</reference>
<dbReference type="AlphaFoldDB" id="A0A9D4BWI9"/>
<dbReference type="InterPro" id="IPR013083">
    <property type="entry name" value="Znf_RING/FYVE/PHD"/>
</dbReference>